<dbReference type="Proteomes" id="UP000035287">
    <property type="component" value="Chromosome"/>
</dbReference>
<dbReference type="OrthoDB" id="7314834at2"/>
<dbReference type="InterPro" id="IPR046919">
    <property type="entry name" value="ABC-3C_CTD10"/>
</dbReference>
<dbReference type="InterPro" id="IPR027417">
    <property type="entry name" value="P-loop_NTPase"/>
</dbReference>
<organism evidence="3 4">
    <name type="scientific">Croceicoccus naphthovorans</name>
    <dbReference type="NCBI Taxonomy" id="1348774"/>
    <lineage>
        <taxon>Bacteria</taxon>
        <taxon>Pseudomonadati</taxon>
        <taxon>Pseudomonadota</taxon>
        <taxon>Alphaproteobacteria</taxon>
        <taxon>Sphingomonadales</taxon>
        <taxon>Erythrobacteraceae</taxon>
        <taxon>Croceicoccus</taxon>
    </lineage>
</organism>
<sequence>MIHGLSSDLPTFKSLTFHPGLNILLADKSAGATDRQSRNGAGKTSLVELIHFLFGANAGKDSIFRSEALLGYSFEARVGIGSALIDVARSGAKPSRITIQGDTSNWPIAPSLEAKTGDQVISNENWRTVLGALMFGLNANPDGDEAIRYRPTFRSLFSYFVRRQNSDGFLSPTQQSSKQQGWDQQVAISYLLGLDAGVPQQFQEVRTRERAMTELRKAAKDGGLGRYFGTAADLRTKMTVAEARARRLRDQVSTFTVVPEYTEMEQEASRITREISTLSDDNTADRELILQLQAAIDSELPPASTSLDRLYREAGVVLPGSVGRRFDEVEEFHQAVVQNRRSHLTSEVQAAEERIRKRDRTRESLDGRRRQLMGILQSGGALEHYALLQQEAGRAEADAEGLRQRLKTAEEIESTKAELDIERARLLKTLQDDHHERESLIEEAILVFEDLSNALYEKAGSLTISATTNGPQVDVRIDGQRSKGITNMQIFCFDLMMAELGARRGLGPGFLIHDSHLFDGVDERQVAKALQLGADHAESVGFQYIVTMNSDALPKDGFRDGFDVGKHLLDVKLTDATDTGGLFGMRFN</sequence>
<proteinExistence type="predicted"/>
<evidence type="ECO:0000313" key="3">
    <source>
        <dbReference type="EMBL" id="AKM11036.1"/>
    </source>
</evidence>
<dbReference type="Pfam" id="PF10088">
    <property type="entry name" value="DUF2326"/>
    <property type="match status" value="1"/>
</dbReference>
<evidence type="ECO:0000259" key="1">
    <source>
        <dbReference type="Pfam" id="PF10088"/>
    </source>
</evidence>
<evidence type="ECO:0000259" key="2">
    <source>
        <dbReference type="Pfam" id="PF20275"/>
    </source>
</evidence>
<feature type="domain" description="DUF2326" evidence="1">
    <location>
        <begin position="451"/>
        <end position="587"/>
    </location>
</feature>
<dbReference type="STRING" id="1348774.AB433_15385"/>
<name>A0A0G3XKB5_9SPHN</name>
<reference evidence="3 4" key="1">
    <citation type="submission" date="2015-06" db="EMBL/GenBank/DDBJ databases">
        <authorList>
            <person name="Zeng Y."/>
            <person name="Huang Y."/>
        </authorList>
    </citation>
    <scope>NUCLEOTIDE SEQUENCE [LARGE SCALE GENOMIC DNA]</scope>
    <source>
        <strain evidence="3 4">PQ-2</strain>
    </source>
</reference>
<protein>
    <submittedName>
        <fullName evidence="3">Uncharacterized protein</fullName>
    </submittedName>
</protein>
<keyword evidence="4" id="KW-1185">Reference proteome</keyword>
<feature type="domain" description="ABC-three component systems C-terminal" evidence="2">
    <location>
        <begin position="291"/>
        <end position="410"/>
    </location>
</feature>
<dbReference type="Gene3D" id="3.40.50.300">
    <property type="entry name" value="P-loop containing nucleotide triphosphate hydrolases"/>
    <property type="match status" value="1"/>
</dbReference>
<dbReference type="RefSeq" id="WP_047822229.1">
    <property type="nucleotide sequence ID" value="NZ_CP011770.1"/>
</dbReference>
<dbReference type="Pfam" id="PF20275">
    <property type="entry name" value="CTD10"/>
    <property type="match status" value="1"/>
</dbReference>
<dbReference type="InterPro" id="IPR018760">
    <property type="entry name" value="DUF2326"/>
</dbReference>
<evidence type="ECO:0000313" key="4">
    <source>
        <dbReference type="Proteomes" id="UP000035287"/>
    </source>
</evidence>
<gene>
    <name evidence="3" type="ORF">AB433_15385</name>
</gene>
<dbReference type="EMBL" id="CP011770">
    <property type="protein sequence ID" value="AKM11036.1"/>
    <property type="molecule type" value="Genomic_DNA"/>
</dbReference>
<dbReference type="KEGG" id="cna:AB433_15385"/>
<dbReference type="AlphaFoldDB" id="A0A0G3XKB5"/>
<dbReference type="PATRIC" id="fig|1348774.3.peg.3238"/>
<accession>A0A0G3XKB5</accession>